<dbReference type="PANTHER" id="PTHR30183:SF2">
    <property type="entry name" value="IRON UTILIZATION PROTEIN"/>
    <property type="match status" value="1"/>
</dbReference>
<feature type="domain" description="ABC transmembrane type-1" evidence="8">
    <location>
        <begin position="334"/>
        <end position="537"/>
    </location>
</feature>
<feature type="transmembrane region" description="Helical" evidence="7">
    <location>
        <begin position="367"/>
        <end position="393"/>
    </location>
</feature>
<evidence type="ECO:0000256" key="6">
    <source>
        <dbReference type="ARBA" id="ARBA00023136"/>
    </source>
</evidence>
<dbReference type="AlphaFoldDB" id="A0A1G6I0A5"/>
<feature type="transmembrane region" description="Helical" evidence="7">
    <location>
        <begin position="12"/>
        <end position="36"/>
    </location>
</feature>
<keyword evidence="10" id="KW-1185">Reference proteome</keyword>
<dbReference type="InterPro" id="IPR035906">
    <property type="entry name" value="MetI-like_sf"/>
</dbReference>
<feature type="transmembrane region" description="Helical" evidence="7">
    <location>
        <begin position="143"/>
        <end position="167"/>
    </location>
</feature>
<feature type="transmembrane region" description="Helical" evidence="7">
    <location>
        <begin position="188"/>
        <end position="210"/>
    </location>
</feature>
<reference evidence="10" key="1">
    <citation type="submission" date="2016-09" db="EMBL/GenBank/DDBJ databases">
        <authorList>
            <person name="Varghese N."/>
            <person name="Submissions S."/>
        </authorList>
    </citation>
    <scope>NUCLEOTIDE SEQUENCE [LARGE SCALE GENOMIC DNA]</scope>
    <source>
        <strain evidence="10">ANC 4422</strain>
    </source>
</reference>
<feature type="transmembrane region" description="Helical" evidence="7">
    <location>
        <begin position="335"/>
        <end position="355"/>
    </location>
</feature>
<evidence type="ECO:0000256" key="5">
    <source>
        <dbReference type="ARBA" id="ARBA00022989"/>
    </source>
</evidence>
<dbReference type="PANTHER" id="PTHR30183">
    <property type="entry name" value="MOLYBDENUM TRANSPORT SYSTEM PERMEASE PROTEIN MODB"/>
    <property type="match status" value="1"/>
</dbReference>
<evidence type="ECO:0000259" key="8">
    <source>
        <dbReference type="PROSITE" id="PS50928"/>
    </source>
</evidence>
<dbReference type="PROSITE" id="PS50928">
    <property type="entry name" value="ABC_TM1"/>
    <property type="match status" value="2"/>
</dbReference>
<dbReference type="Gene3D" id="1.10.3720.10">
    <property type="entry name" value="MetI-like"/>
    <property type="match status" value="2"/>
</dbReference>
<keyword evidence="5 7" id="KW-1133">Transmembrane helix</keyword>
<name>A0A1G6I0A5_9GAMM</name>
<comment type="similarity">
    <text evidence="7">Belongs to the binding-protein-dependent transport system permease family.</text>
</comment>
<proteinExistence type="inferred from homology"/>
<dbReference type="STRING" id="1219383.SAMN05421733_107152"/>
<feature type="transmembrane region" description="Helical" evidence="7">
    <location>
        <begin position="94"/>
        <end position="112"/>
    </location>
</feature>
<feature type="transmembrane region" description="Helical" evidence="7">
    <location>
        <begin position="291"/>
        <end position="315"/>
    </location>
</feature>
<dbReference type="GO" id="GO:0055085">
    <property type="term" value="P:transmembrane transport"/>
    <property type="evidence" value="ECO:0007669"/>
    <property type="project" value="InterPro"/>
</dbReference>
<evidence type="ECO:0000256" key="3">
    <source>
        <dbReference type="ARBA" id="ARBA00022475"/>
    </source>
</evidence>
<dbReference type="EMBL" id="FMYL01000007">
    <property type="protein sequence ID" value="SDB99987.1"/>
    <property type="molecule type" value="Genomic_DNA"/>
</dbReference>
<dbReference type="CDD" id="cd06261">
    <property type="entry name" value="TM_PBP2"/>
    <property type="match status" value="2"/>
</dbReference>
<evidence type="ECO:0000256" key="1">
    <source>
        <dbReference type="ARBA" id="ARBA00004651"/>
    </source>
</evidence>
<protein>
    <submittedName>
        <fullName evidence="9">Iron(III) transport system permease protein</fullName>
    </submittedName>
</protein>
<organism evidence="9 10">
    <name type="scientific">Acinetobacter boissieri</name>
    <dbReference type="NCBI Taxonomy" id="1219383"/>
    <lineage>
        <taxon>Bacteria</taxon>
        <taxon>Pseudomonadati</taxon>
        <taxon>Pseudomonadota</taxon>
        <taxon>Gammaproteobacteria</taxon>
        <taxon>Moraxellales</taxon>
        <taxon>Moraxellaceae</taxon>
        <taxon>Acinetobacter</taxon>
    </lineage>
</organism>
<evidence type="ECO:0000313" key="9">
    <source>
        <dbReference type="EMBL" id="SDB99987.1"/>
    </source>
</evidence>
<dbReference type="SUPFAM" id="SSF161098">
    <property type="entry name" value="MetI-like"/>
    <property type="match status" value="2"/>
</dbReference>
<dbReference type="GO" id="GO:0005886">
    <property type="term" value="C:plasma membrane"/>
    <property type="evidence" value="ECO:0007669"/>
    <property type="project" value="UniProtKB-SubCell"/>
</dbReference>
<comment type="subcellular location">
    <subcellularLocation>
        <location evidence="1 7">Cell membrane</location>
        <topology evidence="1 7">Multi-pass membrane protein</topology>
    </subcellularLocation>
</comment>
<dbReference type="RefSeq" id="WP_092748673.1">
    <property type="nucleotide sequence ID" value="NZ_FMYL01000007.1"/>
</dbReference>
<feature type="domain" description="ABC transmembrane type-1" evidence="8">
    <location>
        <begin position="56"/>
        <end position="260"/>
    </location>
</feature>
<evidence type="ECO:0000256" key="7">
    <source>
        <dbReference type="RuleBase" id="RU363032"/>
    </source>
</evidence>
<dbReference type="Pfam" id="PF00528">
    <property type="entry name" value="BPD_transp_1"/>
    <property type="match status" value="2"/>
</dbReference>
<sequence length="544" mass="59909">MQSHSPSTIQFKFGFWLSCLFALLACLPVIALVWTAWQGDPEIWSHLIQYTIPPTLINTCILLFGVGVLTIFMGTSTAWLVTAYDFKGRGILDWALLLPLAVPTYIIAYSYIDLLHPIGPVQTFLKVTFNIQHANAFIPNIRSLWGCIFLLSFVLYPYVYLSTRALFMMQSASFIDASRTLGFGPIRLFYRVAIPLARPAIAVGASLALMETINDVGATEFLGVKTLTLSIYSTWVNQSNLAGAAQIAIFMLVIITCLVLSERIGRRKQRYHVASQRSQVMTPIKLTAYKGFIFFCMGSIPILFGFIIPTSYLAVEAFKRIQFNGFSNQLLQVSFNTLTLSLLATCVTLVIGFILSSTMRFTGKMMLGRIASLGYAIPGTVLAIGLMLALGFIDRTIGDFLEFKMGIPTGLLFLGTTFTVIYAYSTRFLAIAIGNTEAGYDRISPSLDDAARTLKCSPITILGKIHLPLLRPALMSAALLIFVDCMKELPATLLLRPMNLDTLATFLYAEASRGTYEDGAIAALLIVLVGLLPVILLAYVSKKR</sequence>
<keyword evidence="6 7" id="KW-0472">Membrane</keyword>
<feature type="transmembrane region" description="Helical" evidence="7">
    <location>
        <begin position="465"/>
        <end position="483"/>
    </location>
</feature>
<dbReference type="FunFam" id="1.10.3720.10:FF:000088">
    <property type="entry name" value="Iron(III) ABC transporter, permease protein"/>
    <property type="match status" value="1"/>
</dbReference>
<gene>
    <name evidence="9" type="ORF">SAMN05421733_107152</name>
</gene>
<dbReference type="Proteomes" id="UP000242501">
    <property type="component" value="Unassembled WGS sequence"/>
</dbReference>
<dbReference type="InterPro" id="IPR000515">
    <property type="entry name" value="MetI-like"/>
</dbReference>
<evidence type="ECO:0000313" key="10">
    <source>
        <dbReference type="Proteomes" id="UP000242501"/>
    </source>
</evidence>
<keyword evidence="3" id="KW-1003">Cell membrane</keyword>
<evidence type="ECO:0000256" key="2">
    <source>
        <dbReference type="ARBA" id="ARBA00022448"/>
    </source>
</evidence>
<feature type="transmembrane region" description="Helical" evidence="7">
    <location>
        <begin position="56"/>
        <end position="82"/>
    </location>
</feature>
<keyword evidence="2 7" id="KW-0813">Transport</keyword>
<feature type="transmembrane region" description="Helical" evidence="7">
    <location>
        <begin position="241"/>
        <end position="260"/>
    </location>
</feature>
<evidence type="ECO:0000256" key="4">
    <source>
        <dbReference type="ARBA" id="ARBA00022692"/>
    </source>
</evidence>
<keyword evidence="4 7" id="KW-0812">Transmembrane</keyword>
<dbReference type="OrthoDB" id="9790211at2"/>
<accession>A0A1G6I0A5</accession>
<feature type="transmembrane region" description="Helical" evidence="7">
    <location>
        <begin position="520"/>
        <end position="540"/>
    </location>
</feature>
<feature type="transmembrane region" description="Helical" evidence="7">
    <location>
        <begin position="405"/>
        <end position="424"/>
    </location>
</feature>